<dbReference type="InParanoid" id="A0A1Y2BJ12"/>
<dbReference type="GO" id="GO:0018773">
    <property type="term" value="F:acetylpyruvate hydrolase activity"/>
    <property type="evidence" value="ECO:0007669"/>
    <property type="project" value="TreeGrafter"/>
</dbReference>
<sequence>MLGREEAFASEGKKIVAIGRSYTYNWPGNRVPKPLPEPLLFIKPTTSYILDGQQVEIPQNCEVYHEVELAVVIGKKGKDIAEDKAYDYVSGYALALDMTARNIQAKAREAGLPWTICKGMDTFTPISSFIPKSLIASPSNVDLLFTVNGIVRQSGSTADLIYSVGQLIAFASSVMTLEPGDTILTGTPEGVSRIMPGDRIFASLSVSGSELASLSVDVVQKTTGYKFLL</sequence>
<accession>A0A1Y2BJ12</accession>
<dbReference type="InterPro" id="IPR036663">
    <property type="entry name" value="Fumarylacetoacetase_C_sf"/>
</dbReference>
<dbReference type="SUPFAM" id="SSF56529">
    <property type="entry name" value="FAH"/>
    <property type="match status" value="1"/>
</dbReference>
<evidence type="ECO:0000256" key="2">
    <source>
        <dbReference type="ARBA" id="ARBA00022723"/>
    </source>
</evidence>
<dbReference type="InterPro" id="IPR011234">
    <property type="entry name" value="Fumarylacetoacetase-like_C"/>
</dbReference>
<dbReference type="EMBL" id="MCFC01000002">
    <property type="protein sequence ID" value="ORY34547.1"/>
    <property type="molecule type" value="Genomic_DNA"/>
</dbReference>
<comment type="similarity">
    <text evidence="1">Belongs to the FAH family.</text>
</comment>
<dbReference type="PANTHER" id="PTHR11820">
    <property type="entry name" value="ACYLPYRUVASE"/>
    <property type="match status" value="1"/>
</dbReference>
<gene>
    <name evidence="4" type="ORF">BCR39DRAFT_513249</name>
</gene>
<dbReference type="Proteomes" id="UP000193986">
    <property type="component" value="Unassembled WGS sequence"/>
</dbReference>
<evidence type="ECO:0000313" key="5">
    <source>
        <dbReference type="Proteomes" id="UP000193986"/>
    </source>
</evidence>
<organism evidence="4 5">
    <name type="scientific">Naematelia encephala</name>
    <dbReference type="NCBI Taxonomy" id="71784"/>
    <lineage>
        <taxon>Eukaryota</taxon>
        <taxon>Fungi</taxon>
        <taxon>Dikarya</taxon>
        <taxon>Basidiomycota</taxon>
        <taxon>Agaricomycotina</taxon>
        <taxon>Tremellomycetes</taxon>
        <taxon>Tremellales</taxon>
        <taxon>Naemateliaceae</taxon>
        <taxon>Naematelia</taxon>
    </lineage>
</organism>
<dbReference type="STRING" id="71784.A0A1Y2BJ12"/>
<comment type="caution">
    <text evidence="4">The sequence shown here is derived from an EMBL/GenBank/DDBJ whole genome shotgun (WGS) entry which is preliminary data.</text>
</comment>
<keyword evidence="2" id="KW-0479">Metal-binding</keyword>
<proteinExistence type="inferred from homology"/>
<dbReference type="GO" id="GO:0005739">
    <property type="term" value="C:mitochondrion"/>
    <property type="evidence" value="ECO:0007669"/>
    <property type="project" value="TreeGrafter"/>
</dbReference>
<dbReference type="Pfam" id="PF01557">
    <property type="entry name" value="FAA_hydrolase"/>
    <property type="match status" value="1"/>
</dbReference>
<evidence type="ECO:0000313" key="4">
    <source>
        <dbReference type="EMBL" id="ORY34547.1"/>
    </source>
</evidence>
<dbReference type="GO" id="GO:0046872">
    <property type="term" value="F:metal ion binding"/>
    <property type="evidence" value="ECO:0007669"/>
    <property type="project" value="UniProtKB-KW"/>
</dbReference>
<feature type="domain" description="Fumarylacetoacetase-like C-terminal" evidence="3">
    <location>
        <begin position="16"/>
        <end position="204"/>
    </location>
</feature>
<keyword evidence="5" id="KW-1185">Reference proteome</keyword>
<name>A0A1Y2BJ12_9TREE</name>
<dbReference type="PANTHER" id="PTHR11820:SF7">
    <property type="entry name" value="ACYLPYRUVASE FAHD1, MITOCHONDRIAL"/>
    <property type="match status" value="1"/>
</dbReference>
<protein>
    <recommendedName>
        <fullName evidence="3">Fumarylacetoacetase-like C-terminal domain-containing protein</fullName>
    </recommendedName>
</protein>
<dbReference type="Gene3D" id="3.90.850.10">
    <property type="entry name" value="Fumarylacetoacetase-like, C-terminal domain"/>
    <property type="match status" value="1"/>
</dbReference>
<evidence type="ECO:0000256" key="1">
    <source>
        <dbReference type="ARBA" id="ARBA00010211"/>
    </source>
</evidence>
<dbReference type="OrthoDB" id="74910at2759"/>
<dbReference type="AlphaFoldDB" id="A0A1Y2BJ12"/>
<reference evidence="4 5" key="1">
    <citation type="submission" date="2016-07" db="EMBL/GenBank/DDBJ databases">
        <title>Pervasive Adenine N6-methylation of Active Genes in Fungi.</title>
        <authorList>
            <consortium name="DOE Joint Genome Institute"/>
            <person name="Mondo S.J."/>
            <person name="Dannebaum R.O."/>
            <person name="Kuo R.C."/>
            <person name="Labutti K."/>
            <person name="Haridas S."/>
            <person name="Kuo A."/>
            <person name="Salamov A."/>
            <person name="Ahrendt S.R."/>
            <person name="Lipzen A."/>
            <person name="Sullivan W."/>
            <person name="Andreopoulos W.B."/>
            <person name="Clum A."/>
            <person name="Lindquist E."/>
            <person name="Daum C."/>
            <person name="Ramamoorthy G.K."/>
            <person name="Gryganskyi A."/>
            <person name="Culley D."/>
            <person name="Magnuson J.K."/>
            <person name="James T.Y."/>
            <person name="O'Malley M.A."/>
            <person name="Stajich J.E."/>
            <person name="Spatafora J.W."/>
            <person name="Visel A."/>
            <person name="Grigoriev I.V."/>
        </authorList>
    </citation>
    <scope>NUCLEOTIDE SEQUENCE [LARGE SCALE GENOMIC DNA]</scope>
    <source>
        <strain evidence="4 5">68-887.2</strain>
    </source>
</reference>
<evidence type="ECO:0000259" key="3">
    <source>
        <dbReference type="Pfam" id="PF01557"/>
    </source>
</evidence>